<dbReference type="InterPro" id="IPR015421">
    <property type="entry name" value="PyrdxlP-dep_Trfase_major"/>
</dbReference>
<dbReference type="InterPro" id="IPR000192">
    <property type="entry name" value="Aminotrans_V_dom"/>
</dbReference>
<dbReference type="Gene3D" id="3.40.640.10">
    <property type="entry name" value="Type I PLP-dependent aspartate aminotransferase-like (Major domain)"/>
    <property type="match status" value="1"/>
</dbReference>
<dbReference type="Pfam" id="PF00266">
    <property type="entry name" value="Aminotran_5"/>
    <property type="match status" value="1"/>
</dbReference>
<keyword evidence="3" id="KW-1185">Reference proteome</keyword>
<accession>D8LZ97</accession>
<name>D8LZ97_BLAHO</name>
<dbReference type="AlphaFoldDB" id="D8LZ97"/>
<sequence>MQEFDDDDENSDIEEEEGSLLDFDNFIKKFGKDYGYGGKLDQIRERELKRVHGAVYLDYTGAGVYQESQVRKCNDLLLDFLLGNTHSVNPSSKKTEELVEHIRTQVLSFFNTTATEYSVIFTSGATNSLHIIGEIFPWTKNSKYYYLSECHNSVIGIREYAYRYGGGFRAVNEEDLPSSGTFEVSYSETSPFFNPNHTFSLFAFPAEDNFAGVKYPLHWIKDVQNGFFNDWLVALDAAAFVPTNPLDLSQVHPDFVSLSFYKMFGFPTGIGALLVRNAVVGVLDKVYWGGGTVSLASELTRFNKFHSRPSSKFEDGTINFQAIACIGIGLDTLQSLGMHAIQKHVAAVTALLYDGLSSLYHSNGMPLVEVYGKHALKDPSVQGGVLSMNLKRPDGSYIGYYTVQVDSARANVHLRTGCHCVPGACRKYLNQPKEVYEELWKQKDSCSDSIDSYKGIPLGGVRASMGYLTSFEDITRFIDFLRGYLDKE</sequence>
<dbReference type="RefSeq" id="XP_012895184.1">
    <property type="nucleotide sequence ID" value="XM_013039730.1"/>
</dbReference>
<dbReference type="Proteomes" id="UP000008312">
    <property type="component" value="Unassembled WGS sequence"/>
</dbReference>
<dbReference type="GeneID" id="24918602"/>
<dbReference type="OrthoDB" id="10264306at2759"/>
<dbReference type="OMA" id="RIWTTIT"/>
<dbReference type="SUPFAM" id="SSF53383">
    <property type="entry name" value="PLP-dependent transferases"/>
    <property type="match status" value="1"/>
</dbReference>
<evidence type="ECO:0000313" key="3">
    <source>
        <dbReference type="Proteomes" id="UP000008312"/>
    </source>
</evidence>
<proteinExistence type="predicted"/>
<evidence type="ECO:0000259" key="1">
    <source>
        <dbReference type="Pfam" id="PF00266"/>
    </source>
</evidence>
<feature type="domain" description="Aminotransferase class V" evidence="1">
    <location>
        <begin position="55"/>
        <end position="477"/>
    </location>
</feature>
<gene>
    <name evidence="2" type="ORF">GSBLH_T00001336001</name>
</gene>
<dbReference type="InterPro" id="IPR015424">
    <property type="entry name" value="PyrdxlP-dep_Trfase"/>
</dbReference>
<protein>
    <recommendedName>
        <fullName evidence="1">Aminotransferase class V domain-containing protein</fullName>
    </recommendedName>
</protein>
<reference evidence="2" key="1">
    <citation type="submission" date="2010-02" db="EMBL/GenBank/DDBJ databases">
        <title>Sequencing and annotation of the Blastocystis hominis genome.</title>
        <authorList>
            <person name="Wincker P."/>
        </authorList>
    </citation>
    <scope>NUCLEOTIDE SEQUENCE</scope>
    <source>
        <strain evidence="2">Singapore isolate B</strain>
    </source>
</reference>
<dbReference type="PANTHER" id="PTHR14237">
    <property type="entry name" value="MOLYBDOPTERIN COFACTOR SULFURASE MOSC"/>
    <property type="match status" value="1"/>
</dbReference>
<evidence type="ECO:0000313" key="2">
    <source>
        <dbReference type="EMBL" id="CBK21136.2"/>
    </source>
</evidence>
<dbReference type="EMBL" id="FN668640">
    <property type="protein sequence ID" value="CBK21136.2"/>
    <property type="molecule type" value="Genomic_DNA"/>
</dbReference>
<organism evidence="2">
    <name type="scientific">Blastocystis hominis</name>
    <dbReference type="NCBI Taxonomy" id="12968"/>
    <lineage>
        <taxon>Eukaryota</taxon>
        <taxon>Sar</taxon>
        <taxon>Stramenopiles</taxon>
        <taxon>Bigyra</taxon>
        <taxon>Opalozoa</taxon>
        <taxon>Opalinata</taxon>
        <taxon>Blastocystidae</taxon>
        <taxon>Blastocystis</taxon>
    </lineage>
</organism>
<dbReference type="PANTHER" id="PTHR14237:SF80">
    <property type="entry name" value="MOLYBDENUM COFACTOR SULFURASE"/>
    <property type="match status" value="1"/>
</dbReference>
<dbReference type="InParanoid" id="D8LZ97"/>